<evidence type="ECO:0008006" key="4">
    <source>
        <dbReference type="Google" id="ProtNLM"/>
    </source>
</evidence>
<accession>A0A1J7J617</accession>
<keyword evidence="3" id="KW-1185">Reference proteome</keyword>
<sequence>MKAAINLVAFSSFAVVKVCVSCRVEEPLLARYFEALVSAISREAPSPTRCHRITVSLLKPFLVWQKNLCNYHECSHGALRYRVRFIP</sequence>
<name>A0A1J7J617_9PEZI</name>
<evidence type="ECO:0000256" key="1">
    <source>
        <dbReference type="SAM" id="SignalP"/>
    </source>
</evidence>
<proteinExistence type="predicted"/>
<gene>
    <name evidence="2" type="ORF">CONLIGDRAFT_626969</name>
</gene>
<dbReference type="EMBL" id="KV875093">
    <property type="protein sequence ID" value="OIW34917.1"/>
    <property type="molecule type" value="Genomic_DNA"/>
</dbReference>
<reference evidence="2 3" key="1">
    <citation type="submission" date="2016-10" db="EMBL/GenBank/DDBJ databases">
        <title>Draft genome sequence of Coniochaeta ligniaria NRRL30616, a lignocellulolytic fungus for bioabatement of inhibitors in plant biomass hydrolysates.</title>
        <authorList>
            <consortium name="DOE Joint Genome Institute"/>
            <person name="Jimenez D.J."/>
            <person name="Hector R.E."/>
            <person name="Riley R."/>
            <person name="Sun H."/>
            <person name="Grigoriev I.V."/>
            <person name="Van Elsas J.D."/>
            <person name="Nichols N.N."/>
        </authorList>
    </citation>
    <scope>NUCLEOTIDE SEQUENCE [LARGE SCALE GENOMIC DNA]</scope>
    <source>
        <strain evidence="2 3">NRRL 30616</strain>
    </source>
</reference>
<dbReference type="AlphaFoldDB" id="A0A1J7J617"/>
<protein>
    <recommendedName>
        <fullName evidence="4">Secreted protein</fullName>
    </recommendedName>
</protein>
<evidence type="ECO:0000313" key="2">
    <source>
        <dbReference type="EMBL" id="OIW34917.1"/>
    </source>
</evidence>
<organism evidence="2 3">
    <name type="scientific">Coniochaeta ligniaria NRRL 30616</name>
    <dbReference type="NCBI Taxonomy" id="1408157"/>
    <lineage>
        <taxon>Eukaryota</taxon>
        <taxon>Fungi</taxon>
        <taxon>Dikarya</taxon>
        <taxon>Ascomycota</taxon>
        <taxon>Pezizomycotina</taxon>
        <taxon>Sordariomycetes</taxon>
        <taxon>Sordariomycetidae</taxon>
        <taxon>Coniochaetales</taxon>
        <taxon>Coniochaetaceae</taxon>
        <taxon>Coniochaeta</taxon>
    </lineage>
</organism>
<dbReference type="InParanoid" id="A0A1J7J617"/>
<feature type="signal peptide" evidence="1">
    <location>
        <begin position="1"/>
        <end position="21"/>
    </location>
</feature>
<dbReference type="Proteomes" id="UP000182658">
    <property type="component" value="Unassembled WGS sequence"/>
</dbReference>
<evidence type="ECO:0000313" key="3">
    <source>
        <dbReference type="Proteomes" id="UP000182658"/>
    </source>
</evidence>
<keyword evidence="1" id="KW-0732">Signal</keyword>
<feature type="chain" id="PRO_5012317712" description="Secreted protein" evidence="1">
    <location>
        <begin position="22"/>
        <end position="87"/>
    </location>
</feature>